<dbReference type="PRINTS" id="PR00344">
    <property type="entry name" value="BCTRLSENSOR"/>
</dbReference>
<dbReference type="SMART" id="SM00091">
    <property type="entry name" value="PAS"/>
    <property type="match status" value="3"/>
</dbReference>
<dbReference type="Pfam" id="PF00512">
    <property type="entry name" value="HisKA"/>
    <property type="match status" value="1"/>
</dbReference>
<feature type="domain" description="Response regulatory" evidence="9">
    <location>
        <begin position="1375"/>
        <end position="1493"/>
    </location>
</feature>
<feature type="region of interest" description="Disordered" evidence="7">
    <location>
        <begin position="513"/>
        <end position="546"/>
    </location>
</feature>
<evidence type="ECO:0000259" key="8">
    <source>
        <dbReference type="PROSITE" id="PS50109"/>
    </source>
</evidence>
<evidence type="ECO:0000256" key="1">
    <source>
        <dbReference type="ARBA" id="ARBA00000085"/>
    </source>
</evidence>
<dbReference type="EMBL" id="FMWP01000116">
    <property type="protein sequence ID" value="SDA01291.1"/>
    <property type="molecule type" value="Genomic_DNA"/>
</dbReference>
<name>A0A2X0M2B6_9BASI</name>
<evidence type="ECO:0000256" key="3">
    <source>
        <dbReference type="ARBA" id="ARBA00022553"/>
    </source>
</evidence>
<feature type="compositionally biased region" description="Polar residues" evidence="7">
    <location>
        <begin position="1530"/>
        <end position="1542"/>
    </location>
</feature>
<feature type="region of interest" description="Disordered" evidence="7">
    <location>
        <begin position="609"/>
        <end position="628"/>
    </location>
</feature>
<feature type="region of interest" description="Disordered" evidence="7">
    <location>
        <begin position="434"/>
        <end position="465"/>
    </location>
</feature>
<feature type="region of interest" description="Disordered" evidence="7">
    <location>
        <begin position="569"/>
        <end position="589"/>
    </location>
</feature>
<feature type="domain" description="Histidine kinase" evidence="8">
    <location>
        <begin position="1129"/>
        <end position="1350"/>
    </location>
</feature>
<dbReference type="InterPro" id="IPR003594">
    <property type="entry name" value="HATPase_dom"/>
</dbReference>
<dbReference type="SMART" id="SM00388">
    <property type="entry name" value="HisKA"/>
    <property type="match status" value="1"/>
</dbReference>
<dbReference type="InterPro" id="IPR003661">
    <property type="entry name" value="HisK_dim/P_dom"/>
</dbReference>
<gene>
    <name evidence="11" type="ORF">BZ3500_MVSOF-1268-A1-R1_CHR10-1G02564</name>
</gene>
<dbReference type="InterPro" id="IPR013655">
    <property type="entry name" value="PAS_fold_3"/>
</dbReference>
<dbReference type="InterPro" id="IPR000014">
    <property type="entry name" value="PAS"/>
</dbReference>
<dbReference type="STRING" id="289078.A0A2X0M2B6"/>
<dbReference type="CDD" id="cd00082">
    <property type="entry name" value="HisKA"/>
    <property type="match status" value="1"/>
</dbReference>
<feature type="compositionally biased region" description="Low complexity" evidence="7">
    <location>
        <begin position="1502"/>
        <end position="1512"/>
    </location>
</feature>
<dbReference type="GO" id="GO:0000155">
    <property type="term" value="F:phosphorelay sensor kinase activity"/>
    <property type="evidence" value="ECO:0007669"/>
    <property type="project" value="InterPro"/>
</dbReference>
<comment type="catalytic activity">
    <reaction evidence="1">
        <text>ATP + protein L-histidine = ADP + protein N-phospho-L-histidine.</text>
        <dbReference type="EC" id="2.7.13.3"/>
    </reaction>
</comment>
<keyword evidence="12" id="KW-1185">Reference proteome</keyword>
<feature type="compositionally biased region" description="Low complexity" evidence="7">
    <location>
        <begin position="280"/>
        <end position="294"/>
    </location>
</feature>
<evidence type="ECO:0000256" key="2">
    <source>
        <dbReference type="ARBA" id="ARBA00012438"/>
    </source>
</evidence>
<dbReference type="EC" id="2.7.13.3" evidence="2"/>
<dbReference type="Gene3D" id="1.10.287.130">
    <property type="match status" value="1"/>
</dbReference>
<dbReference type="Pfam" id="PF02518">
    <property type="entry name" value="HATPase_c"/>
    <property type="match status" value="1"/>
</dbReference>
<dbReference type="InterPro" id="IPR005467">
    <property type="entry name" value="His_kinase_dom"/>
</dbReference>
<dbReference type="InterPro" id="IPR004358">
    <property type="entry name" value="Sig_transdc_His_kin-like_C"/>
</dbReference>
<dbReference type="Gene3D" id="3.30.450.20">
    <property type="entry name" value="PAS domain"/>
    <property type="match status" value="2"/>
</dbReference>
<evidence type="ECO:0000313" key="11">
    <source>
        <dbReference type="EMBL" id="SDA01291.1"/>
    </source>
</evidence>
<dbReference type="InterPro" id="IPR035965">
    <property type="entry name" value="PAS-like_dom_sf"/>
</dbReference>
<feature type="compositionally biased region" description="Low complexity" evidence="7">
    <location>
        <begin position="526"/>
        <end position="544"/>
    </location>
</feature>
<evidence type="ECO:0000256" key="5">
    <source>
        <dbReference type="ARBA" id="ARBA00022777"/>
    </source>
</evidence>
<dbReference type="CDD" id="cd16922">
    <property type="entry name" value="HATPase_EvgS-ArcB-TorS-like"/>
    <property type="match status" value="1"/>
</dbReference>
<dbReference type="InterPro" id="IPR001789">
    <property type="entry name" value="Sig_transdc_resp-reg_receiver"/>
</dbReference>
<evidence type="ECO:0000256" key="4">
    <source>
        <dbReference type="ARBA" id="ARBA00022679"/>
    </source>
</evidence>
<dbReference type="Gene3D" id="3.40.50.2300">
    <property type="match status" value="1"/>
</dbReference>
<dbReference type="SMART" id="SM00086">
    <property type="entry name" value="PAC"/>
    <property type="match status" value="1"/>
</dbReference>
<dbReference type="InterPro" id="IPR011006">
    <property type="entry name" value="CheY-like_superfamily"/>
</dbReference>
<dbReference type="InterPro" id="IPR001610">
    <property type="entry name" value="PAC"/>
</dbReference>
<feature type="modified residue" description="4-aspartylphosphate" evidence="6">
    <location>
        <position position="1424"/>
    </location>
</feature>
<protein>
    <recommendedName>
        <fullName evidence="2">histidine kinase</fullName>
        <ecNumber evidence="2">2.7.13.3</ecNumber>
    </recommendedName>
</protein>
<dbReference type="CDD" id="cd17546">
    <property type="entry name" value="REC_hyHK_CKI1_RcsC-like"/>
    <property type="match status" value="1"/>
</dbReference>
<dbReference type="Proteomes" id="UP000249723">
    <property type="component" value="Unassembled WGS sequence"/>
</dbReference>
<reference evidence="12" key="1">
    <citation type="submission" date="2016-10" db="EMBL/GenBank/DDBJ databases">
        <authorList>
            <person name="Jeantristanb JTB J.-T."/>
            <person name="Ricardo R."/>
        </authorList>
    </citation>
    <scope>NUCLEOTIDE SEQUENCE [LARGE SCALE GENOMIC DNA]</scope>
</reference>
<evidence type="ECO:0000313" key="12">
    <source>
        <dbReference type="Proteomes" id="UP000249723"/>
    </source>
</evidence>
<organism evidence="11 12">
    <name type="scientific">Microbotryum saponariae</name>
    <dbReference type="NCBI Taxonomy" id="289078"/>
    <lineage>
        <taxon>Eukaryota</taxon>
        <taxon>Fungi</taxon>
        <taxon>Dikarya</taxon>
        <taxon>Basidiomycota</taxon>
        <taxon>Pucciniomycotina</taxon>
        <taxon>Microbotryomycetes</taxon>
        <taxon>Microbotryales</taxon>
        <taxon>Microbotryaceae</taxon>
        <taxon>Microbotryum</taxon>
    </lineage>
</organism>
<feature type="region of interest" description="Disordered" evidence="7">
    <location>
        <begin position="649"/>
        <end position="679"/>
    </location>
</feature>
<proteinExistence type="predicted"/>
<feature type="compositionally biased region" description="Polar residues" evidence="7">
    <location>
        <begin position="354"/>
        <end position="368"/>
    </location>
</feature>
<dbReference type="SUPFAM" id="SSF47384">
    <property type="entry name" value="Homodimeric domain of signal transducing histidine kinase"/>
    <property type="match status" value="1"/>
</dbReference>
<dbReference type="PROSITE" id="PS50113">
    <property type="entry name" value="PAC"/>
    <property type="match status" value="1"/>
</dbReference>
<dbReference type="PANTHER" id="PTHR43047">
    <property type="entry name" value="TWO-COMPONENT HISTIDINE PROTEIN KINASE"/>
    <property type="match status" value="1"/>
</dbReference>
<feature type="region of interest" description="Disordered" evidence="7">
    <location>
        <begin position="238"/>
        <end position="368"/>
    </location>
</feature>
<dbReference type="GO" id="GO:0005886">
    <property type="term" value="C:plasma membrane"/>
    <property type="evidence" value="ECO:0007669"/>
    <property type="project" value="TreeGrafter"/>
</dbReference>
<keyword evidence="3 6" id="KW-0597">Phosphoprotein</keyword>
<evidence type="ECO:0000259" key="10">
    <source>
        <dbReference type="PROSITE" id="PS50113"/>
    </source>
</evidence>
<dbReference type="PROSITE" id="PS50109">
    <property type="entry name" value="HIS_KIN"/>
    <property type="match status" value="1"/>
</dbReference>
<dbReference type="SMART" id="SM00387">
    <property type="entry name" value="HATPase_c"/>
    <property type="match status" value="1"/>
</dbReference>
<dbReference type="PROSITE" id="PS50110">
    <property type="entry name" value="RESPONSE_REGULATORY"/>
    <property type="match status" value="1"/>
</dbReference>
<feature type="compositionally biased region" description="Pro residues" evidence="7">
    <location>
        <begin position="446"/>
        <end position="465"/>
    </location>
</feature>
<dbReference type="Pfam" id="PF00072">
    <property type="entry name" value="Response_reg"/>
    <property type="match status" value="1"/>
</dbReference>
<dbReference type="SMART" id="SM00448">
    <property type="entry name" value="REC"/>
    <property type="match status" value="1"/>
</dbReference>
<dbReference type="Pfam" id="PF08447">
    <property type="entry name" value="PAS_3"/>
    <property type="match status" value="1"/>
</dbReference>
<dbReference type="SUPFAM" id="SSF55874">
    <property type="entry name" value="ATPase domain of HSP90 chaperone/DNA topoisomerase II/histidine kinase"/>
    <property type="match status" value="1"/>
</dbReference>
<dbReference type="PANTHER" id="PTHR43047:SF66">
    <property type="entry name" value="HISKA"/>
    <property type="match status" value="1"/>
</dbReference>
<dbReference type="SUPFAM" id="SSF52172">
    <property type="entry name" value="CheY-like"/>
    <property type="match status" value="1"/>
</dbReference>
<keyword evidence="4" id="KW-0808">Transferase</keyword>
<dbReference type="NCBIfam" id="TIGR00229">
    <property type="entry name" value="sensory_box"/>
    <property type="match status" value="1"/>
</dbReference>
<dbReference type="FunFam" id="3.30.450.20:FF:000099">
    <property type="entry name" value="Sensory box sensor histidine kinase"/>
    <property type="match status" value="1"/>
</dbReference>
<dbReference type="InterPro" id="IPR036890">
    <property type="entry name" value="HATPase_C_sf"/>
</dbReference>
<dbReference type="GO" id="GO:0009927">
    <property type="term" value="F:histidine phosphotransfer kinase activity"/>
    <property type="evidence" value="ECO:0007669"/>
    <property type="project" value="TreeGrafter"/>
</dbReference>
<feature type="region of interest" description="Disordered" evidence="7">
    <location>
        <begin position="1493"/>
        <end position="1567"/>
    </location>
</feature>
<keyword evidence="5" id="KW-0418">Kinase</keyword>
<feature type="domain" description="PAC" evidence="10">
    <location>
        <begin position="915"/>
        <end position="967"/>
    </location>
</feature>
<dbReference type="FunFam" id="3.30.565.10:FF:000010">
    <property type="entry name" value="Sensor histidine kinase RcsC"/>
    <property type="match status" value="1"/>
</dbReference>
<dbReference type="OrthoDB" id="10266508at2759"/>
<feature type="compositionally biased region" description="Basic and acidic residues" evidence="7">
    <location>
        <begin position="666"/>
        <end position="679"/>
    </location>
</feature>
<accession>A0A2X0M2B6</accession>
<dbReference type="CDD" id="cd00130">
    <property type="entry name" value="PAS"/>
    <property type="match status" value="1"/>
</dbReference>
<dbReference type="Gene3D" id="3.30.565.10">
    <property type="entry name" value="Histidine kinase-like ATPase, C-terminal domain"/>
    <property type="match status" value="1"/>
</dbReference>
<dbReference type="InterPro" id="IPR036097">
    <property type="entry name" value="HisK_dim/P_sf"/>
</dbReference>
<feature type="compositionally biased region" description="Low complexity" evidence="7">
    <location>
        <begin position="315"/>
        <end position="351"/>
    </location>
</feature>
<dbReference type="InterPro" id="IPR000700">
    <property type="entry name" value="PAS-assoc_C"/>
</dbReference>
<feature type="compositionally biased region" description="Polar residues" evidence="7">
    <location>
        <begin position="248"/>
        <end position="258"/>
    </location>
</feature>
<feature type="compositionally biased region" description="Low complexity" evidence="7">
    <location>
        <begin position="259"/>
        <end position="273"/>
    </location>
</feature>
<evidence type="ECO:0000256" key="6">
    <source>
        <dbReference type="PROSITE-ProRule" id="PRU00169"/>
    </source>
</evidence>
<sequence>MGASSGMSDQDDDDYDPSFKTVQIDAREILDTFPLPHLIVDPASRLHSINAAARHALGLPPVPKDGATPRIRADSLFWTTSEMPGSTASERLLGELFRLSKVEASWGSADAIELKSINIPGLRWAAEIKVRAFTTPKGVDDASLGSRSAPDTLGQTSSTWFSVVLLRPLPGRSDARDAATSKSAPSLPRPAGSLVEGRRKGSSSDRTPTLFATERVGDPFAWAMDQSVESTGIGESKAMVVDSEEPSSESAWTHTVQKATSTAPSASDDAASTGLGFLVSPTAKSTPTSSASPSVRPNMRMHLSALPAPGTPPLSSAGTGSSKISSHASLLTNAGATSSPATSAQSAKPPSMVGSESSSGFALSNSRTAEPIPEATEADVLPGPKVPTPAQVFAAKTVMSVTVSSAGIHLSSSFDGPPTAASTIPISAPATLSPLLGKVPGDPTVPSSPRPTALPPPAPKPHVTPPEPSFLLKFAALSSLPKTGVIIADSDLASGFVNSLARELLMGVPADAATASQRQPNSVPPAGENSSSTGASGGSAPMASDSEHLNDWWSAGAWSSEDGWSAFSSSTSSSSFFPPQPQSMFADPESPFDFQGSHDLTHASIIASGEARPTAPNEGTAGSSIRIGKAHESNRYRATVAAILARSLASDEKRRARASPRSQKVHTHEGKDPRDRWATVGDHDSAAFVAAGSKQGKKPYKVFDHSFSQRIIDPFEPLLEICARRGEYPTPYAEDEDGDDDGGATSGMIVGIEVEVWESAEELKNGSFVTSNSAARKKRVRRRLVEISAAPIFAPSTSKSKNGGKQHLGGVLLLRDVTDDGKRRAGGWGLKDASKKKKKSDGDAYYKQIVDSMPQLVWTTSVKGSHTYFNQQWYAYTNLEPEQSLGVGWQNPFHEDDMPAALTQWTHSLETGDPYSVEYRCRRGDGVWRWMLGRALPLRDADGEIQGWFGTCTDVDEFVNIRTELSKTQEQFKATLEGADVIILAIDASWHCTFFQGSHRAAIVKDIPDGIIEGKSIKELWPDWPLYEKCEIVMEGKASREQLEWTPARAKDQNAFYRCLITPLTEKLPDGTPKITGCIIVATDVTDMRIAQEQLRESYEERAKLLASETAAIAASRLKTEFVANTSHVANTETRTPVAGIIGLAELLLDDPTLPEQHRSSVAKIMRSGEILLEMIGMVLDMGKVEAGRLDLEHRPFSIDEILNDARMFSTSAEKKGLAFKEQIGPYYHGTVLGDMPRLRQVLANVLSNAIKFTNKGRITMHLEQEHETESHVQIRIEVQDTGVGIKKDAIPLLFKPFHQADASTARQFGGTGLGLCIAKNLLALMGGTIDLSSEFGAGTKMTVVVPLEKAPDGTTEDATPLAEPGADLVRENVWILVTDDNELNREIITKTLTKMRFNVESASNGLDAIEAVQRRQFDLILMDGQMDTMDGYEATQRIRQMSDPKLNRIKIVALTASAIQGDEERCLRAGMNGYLAKPVRARVLEATILKHLARPPPPPTLSRRTSSSTTPGAETAQLMSFDFPDTIPEATSTSAADTQSVPRRRPSHPSYSIDAVPNSGTPLGPM</sequence>
<evidence type="ECO:0000259" key="9">
    <source>
        <dbReference type="PROSITE" id="PS50110"/>
    </source>
</evidence>
<dbReference type="SUPFAM" id="SSF55785">
    <property type="entry name" value="PYP-like sensor domain (PAS domain)"/>
    <property type="match status" value="1"/>
</dbReference>
<feature type="region of interest" description="Disordered" evidence="7">
    <location>
        <begin position="173"/>
        <end position="210"/>
    </location>
</feature>
<evidence type="ECO:0000256" key="7">
    <source>
        <dbReference type="SAM" id="MobiDB-lite"/>
    </source>
</evidence>